<feature type="transmembrane region" description="Helical" evidence="7">
    <location>
        <begin position="283"/>
        <end position="300"/>
    </location>
</feature>
<feature type="transmembrane region" description="Helical" evidence="7">
    <location>
        <begin position="90"/>
        <end position="109"/>
    </location>
</feature>
<gene>
    <name evidence="9" type="ORF">ACFP3V_27735</name>
</gene>
<feature type="transmembrane region" description="Helical" evidence="7">
    <location>
        <begin position="115"/>
        <end position="137"/>
    </location>
</feature>
<dbReference type="EMBL" id="JBHSQJ010000141">
    <property type="protein sequence ID" value="MFC5910983.1"/>
    <property type="molecule type" value="Genomic_DNA"/>
</dbReference>
<dbReference type="Pfam" id="PF07690">
    <property type="entry name" value="MFS_1"/>
    <property type="match status" value="1"/>
</dbReference>
<feature type="transmembrane region" description="Helical" evidence="7">
    <location>
        <begin position="339"/>
        <end position="360"/>
    </location>
</feature>
<dbReference type="PANTHER" id="PTHR43124:SF3">
    <property type="entry name" value="CHLORAMPHENICOL EFFLUX PUMP RV0191"/>
    <property type="match status" value="1"/>
</dbReference>
<dbReference type="InterPro" id="IPR011701">
    <property type="entry name" value="MFS"/>
</dbReference>
<keyword evidence="10" id="KW-1185">Reference proteome</keyword>
<evidence type="ECO:0000256" key="2">
    <source>
        <dbReference type="ARBA" id="ARBA00022475"/>
    </source>
</evidence>
<dbReference type="InterPro" id="IPR036259">
    <property type="entry name" value="MFS_trans_sf"/>
</dbReference>
<dbReference type="PROSITE" id="PS50850">
    <property type="entry name" value="MFS"/>
    <property type="match status" value="1"/>
</dbReference>
<evidence type="ECO:0000313" key="10">
    <source>
        <dbReference type="Proteomes" id="UP001596174"/>
    </source>
</evidence>
<evidence type="ECO:0000256" key="6">
    <source>
        <dbReference type="SAM" id="MobiDB-lite"/>
    </source>
</evidence>
<proteinExistence type="predicted"/>
<feature type="transmembrane region" description="Helical" evidence="7">
    <location>
        <begin position="306"/>
        <end position="327"/>
    </location>
</feature>
<accession>A0ABW1G9P9</accession>
<protein>
    <submittedName>
        <fullName evidence="9">MFS transporter</fullName>
    </submittedName>
</protein>
<keyword evidence="3 7" id="KW-0812">Transmembrane</keyword>
<dbReference type="InterPro" id="IPR050189">
    <property type="entry name" value="MFS_Efflux_Transporters"/>
</dbReference>
<evidence type="ECO:0000259" key="8">
    <source>
        <dbReference type="PROSITE" id="PS50850"/>
    </source>
</evidence>
<reference evidence="10" key="1">
    <citation type="journal article" date="2019" name="Int. J. Syst. Evol. Microbiol.">
        <title>The Global Catalogue of Microorganisms (GCM) 10K type strain sequencing project: providing services to taxonomists for standard genome sequencing and annotation.</title>
        <authorList>
            <consortium name="The Broad Institute Genomics Platform"/>
            <consortium name="The Broad Institute Genome Sequencing Center for Infectious Disease"/>
            <person name="Wu L."/>
            <person name="Ma J."/>
        </authorList>
    </citation>
    <scope>NUCLEOTIDE SEQUENCE [LARGE SCALE GENOMIC DNA]</scope>
    <source>
        <strain evidence="10">JCM 4816</strain>
    </source>
</reference>
<feature type="domain" description="Major facilitator superfamily (MFS) profile" evidence="8">
    <location>
        <begin position="22"/>
        <end position="396"/>
    </location>
</feature>
<evidence type="ECO:0000256" key="7">
    <source>
        <dbReference type="SAM" id="Phobius"/>
    </source>
</evidence>
<sequence length="430" mass="42927">MTVEVTSPAVNALGGIPRRRAVIAVAALSAALFAFATVESLPVGLLPQIAHGLGVPLSSVGLLVTGYGLVVMTTAVPLTAATRRIPRRRLLAFLLGVFAVATLVCGVAPGYGVLFAGRLLTALTHAVIWSVVASAAAGMFPERARAKAVAALFGGASLAQVAGVPVGTWLGQEVGWRVPFLVLGGAGVVAATVVAVLLPSSPVRENPAATAPEPSRFRFAVLVTVVTLVVAGFFTFYTYVSVFLTREAGLPSGSVGAVLAVGGVAGLLGTSVAGVLSDRSPRATMTGAVGLITAALALLATAGTQAYVAIAAVALLSLAMSIMIIALTSRVLRIAPGHVDVASAAGSAAFQAGIALGSFLGGGLLDAHGPHSTVVIGTLLCAAGLALLLAEEPLTRRSRPGGDHSASTASSSAPPSPYGTEIDRTAIDEL</sequence>
<feature type="region of interest" description="Disordered" evidence="6">
    <location>
        <begin position="396"/>
        <end position="430"/>
    </location>
</feature>
<feature type="compositionally biased region" description="Basic and acidic residues" evidence="6">
    <location>
        <begin position="421"/>
        <end position="430"/>
    </location>
</feature>
<keyword evidence="4 7" id="KW-1133">Transmembrane helix</keyword>
<feature type="transmembrane region" description="Helical" evidence="7">
    <location>
        <begin position="149"/>
        <end position="170"/>
    </location>
</feature>
<evidence type="ECO:0000256" key="5">
    <source>
        <dbReference type="ARBA" id="ARBA00023136"/>
    </source>
</evidence>
<evidence type="ECO:0000256" key="1">
    <source>
        <dbReference type="ARBA" id="ARBA00004651"/>
    </source>
</evidence>
<keyword evidence="2" id="KW-1003">Cell membrane</keyword>
<keyword evidence="5 7" id="KW-0472">Membrane</keyword>
<dbReference type="Gene3D" id="1.20.1250.20">
    <property type="entry name" value="MFS general substrate transporter like domains"/>
    <property type="match status" value="1"/>
</dbReference>
<dbReference type="InterPro" id="IPR020846">
    <property type="entry name" value="MFS_dom"/>
</dbReference>
<feature type="transmembrane region" description="Helical" evidence="7">
    <location>
        <begin position="176"/>
        <end position="198"/>
    </location>
</feature>
<dbReference type="Proteomes" id="UP001596174">
    <property type="component" value="Unassembled WGS sequence"/>
</dbReference>
<feature type="transmembrane region" description="Helical" evidence="7">
    <location>
        <begin position="219"/>
        <end position="240"/>
    </location>
</feature>
<evidence type="ECO:0000313" key="9">
    <source>
        <dbReference type="EMBL" id="MFC5910983.1"/>
    </source>
</evidence>
<dbReference type="PANTHER" id="PTHR43124">
    <property type="entry name" value="PURINE EFFLUX PUMP PBUE"/>
    <property type="match status" value="1"/>
</dbReference>
<dbReference type="CDD" id="cd17324">
    <property type="entry name" value="MFS_NepI_like"/>
    <property type="match status" value="1"/>
</dbReference>
<evidence type="ECO:0000256" key="3">
    <source>
        <dbReference type="ARBA" id="ARBA00022692"/>
    </source>
</evidence>
<comment type="subcellular location">
    <subcellularLocation>
        <location evidence="1">Cell membrane</location>
        <topology evidence="1">Multi-pass membrane protein</topology>
    </subcellularLocation>
</comment>
<comment type="caution">
    <text evidence="9">The sequence shown here is derived from an EMBL/GenBank/DDBJ whole genome shotgun (WGS) entry which is preliminary data.</text>
</comment>
<feature type="transmembrane region" description="Helical" evidence="7">
    <location>
        <begin position="372"/>
        <end position="390"/>
    </location>
</feature>
<organism evidence="9 10">
    <name type="scientific">Streptacidiphilus monticola</name>
    <dbReference type="NCBI Taxonomy" id="2161674"/>
    <lineage>
        <taxon>Bacteria</taxon>
        <taxon>Bacillati</taxon>
        <taxon>Actinomycetota</taxon>
        <taxon>Actinomycetes</taxon>
        <taxon>Kitasatosporales</taxon>
        <taxon>Streptomycetaceae</taxon>
        <taxon>Streptacidiphilus</taxon>
    </lineage>
</organism>
<feature type="transmembrane region" description="Helical" evidence="7">
    <location>
        <begin position="252"/>
        <end position="276"/>
    </location>
</feature>
<name>A0ABW1G9P9_9ACTN</name>
<feature type="transmembrane region" description="Helical" evidence="7">
    <location>
        <begin position="58"/>
        <end position="78"/>
    </location>
</feature>
<evidence type="ECO:0000256" key="4">
    <source>
        <dbReference type="ARBA" id="ARBA00022989"/>
    </source>
</evidence>
<dbReference type="SUPFAM" id="SSF103473">
    <property type="entry name" value="MFS general substrate transporter"/>
    <property type="match status" value="1"/>
</dbReference>
<feature type="transmembrane region" description="Helical" evidence="7">
    <location>
        <begin position="21"/>
        <end position="38"/>
    </location>
</feature>
<dbReference type="RefSeq" id="WP_380589107.1">
    <property type="nucleotide sequence ID" value="NZ_JBHSQJ010000141.1"/>
</dbReference>